<gene>
    <name evidence="1" type="ORF">NM208_g6343</name>
</gene>
<dbReference type="Proteomes" id="UP001148629">
    <property type="component" value="Unassembled WGS sequence"/>
</dbReference>
<evidence type="ECO:0000313" key="1">
    <source>
        <dbReference type="EMBL" id="KAJ3537378.1"/>
    </source>
</evidence>
<reference evidence="1" key="1">
    <citation type="submission" date="2022-08" db="EMBL/GenBank/DDBJ databases">
        <title>Genome Sequence of Fusarium decemcellulare.</title>
        <authorList>
            <person name="Buettner E."/>
        </authorList>
    </citation>
    <scope>NUCLEOTIDE SEQUENCE</scope>
    <source>
        <strain evidence="1">Babe19</strain>
    </source>
</reference>
<keyword evidence="2" id="KW-1185">Reference proteome</keyword>
<sequence>MSSSTPPPSNGAVTPTRYHNDKEQDIHHHNGHHPQAGRLPVQKPHQSMVSQVYDPPFNRVANPGPLGLISFALTTFVLGLYQCGAGLPGSNPFGGVGPDQAIFGLAVFFGGTAQFFAGLMEFRVGNTFGTTVHCSYGAFWLAFAMFFIPDLAIKDAYKGDDRAYSFALGIFLILWCFLTLIFFIAALKTNIAILLVLGFLVLAFLFLSIAQFISTSHPNAAIHVNKAGGAFSVICAFLAFYAGAAGIMTEDTTWVRLPLGEINVRPKKTNVA</sequence>
<proteinExistence type="predicted"/>
<organism evidence="1 2">
    <name type="scientific">Fusarium decemcellulare</name>
    <dbReference type="NCBI Taxonomy" id="57161"/>
    <lineage>
        <taxon>Eukaryota</taxon>
        <taxon>Fungi</taxon>
        <taxon>Dikarya</taxon>
        <taxon>Ascomycota</taxon>
        <taxon>Pezizomycotina</taxon>
        <taxon>Sordariomycetes</taxon>
        <taxon>Hypocreomycetidae</taxon>
        <taxon>Hypocreales</taxon>
        <taxon>Nectriaceae</taxon>
        <taxon>Fusarium</taxon>
        <taxon>Fusarium decemcellulare species complex</taxon>
    </lineage>
</organism>
<evidence type="ECO:0000313" key="2">
    <source>
        <dbReference type="Proteomes" id="UP001148629"/>
    </source>
</evidence>
<accession>A0ACC1SDG4</accession>
<comment type="caution">
    <text evidence="1">The sequence shown here is derived from an EMBL/GenBank/DDBJ whole genome shotgun (WGS) entry which is preliminary data.</text>
</comment>
<name>A0ACC1SDG4_9HYPO</name>
<protein>
    <submittedName>
        <fullName evidence="1">Uncharacterized protein</fullName>
    </submittedName>
</protein>
<dbReference type="EMBL" id="JANRMS010000583">
    <property type="protein sequence ID" value="KAJ3537378.1"/>
    <property type="molecule type" value="Genomic_DNA"/>
</dbReference>